<keyword evidence="3" id="KW-1185">Reference proteome</keyword>
<organism evidence="2 3">
    <name type="scientific">Passerine adenovirus 1</name>
    <dbReference type="NCBI Taxonomy" id="2779174"/>
    <lineage>
        <taxon>Viruses</taxon>
        <taxon>Varidnaviria</taxon>
        <taxon>Bamfordvirae</taxon>
        <taxon>Preplasmiviricota</taxon>
        <taxon>Polisuviricotina</taxon>
        <taxon>Pharingeaviricetes</taxon>
        <taxon>Rowavirales</taxon>
        <taxon>Adenoviridae</taxon>
        <taxon>Barthadenovirus</taxon>
    </lineage>
</organism>
<keyword evidence="1" id="KW-0812">Transmembrane</keyword>
<evidence type="ECO:0000313" key="3">
    <source>
        <dbReference type="Proteomes" id="UP001230876"/>
    </source>
</evidence>
<evidence type="ECO:0000313" key="2">
    <source>
        <dbReference type="EMBL" id="QOJ53965.1"/>
    </source>
</evidence>
<protein>
    <submittedName>
        <fullName evidence="2">ORF9</fullName>
    </submittedName>
</protein>
<keyword evidence="1" id="KW-1133">Transmembrane helix</keyword>
<keyword evidence="1" id="KW-0472">Membrane</keyword>
<dbReference type="EMBL" id="MT674683">
    <property type="protein sequence ID" value="QOJ53965.1"/>
    <property type="molecule type" value="Genomic_DNA"/>
</dbReference>
<name>A0A7L9DIZ7_9ADEN</name>
<sequence>MAFFSAVLIVSSLVVTTRATSTPATAIATGATGSTGSLYLFLSYEEGLCCTRLNCGGEGSVARLRQGEARCVWTEESDHLGERNASAVTLHRTSTPEVDRAIAKTKSTTRTDNDRFGPLQEGYGAYDDDGFLDDGFSETIVFYQQACGDLPPRFFVERSAFYLFMATFATWCFSMCLFCCC</sequence>
<proteinExistence type="predicted"/>
<accession>A0A7L9DIZ7</accession>
<reference evidence="2" key="1">
    <citation type="journal article" date="2020" name="Viruses">
        <title>Molecular Characterisation of a Novel and Highly Divergent Passerine Adenovirus 1.</title>
        <authorList>
            <person name="Athukorala A."/>
            <person name="Forwood J.K."/>
            <person name="Phalen D.N."/>
            <person name="Sarker S."/>
        </authorList>
    </citation>
    <scope>NUCLEOTIDE SEQUENCE</scope>
    <source>
        <strain evidence="2">AU2787</strain>
    </source>
</reference>
<feature type="transmembrane region" description="Helical" evidence="1">
    <location>
        <begin position="160"/>
        <end position="180"/>
    </location>
</feature>
<evidence type="ECO:0000256" key="1">
    <source>
        <dbReference type="SAM" id="Phobius"/>
    </source>
</evidence>
<dbReference type="Proteomes" id="UP001230876">
    <property type="component" value="Segment"/>
</dbReference>